<comment type="caution">
    <text evidence="2">The sequence shown here is derived from an EMBL/GenBank/DDBJ whole genome shotgun (WGS) entry which is preliminary data.</text>
</comment>
<dbReference type="EC" id="3.1.1.2" evidence="2"/>
<keyword evidence="3" id="KW-1185">Reference proteome</keyword>
<proteinExistence type="predicted"/>
<evidence type="ECO:0000313" key="3">
    <source>
        <dbReference type="Proteomes" id="UP001267710"/>
    </source>
</evidence>
<evidence type="ECO:0000313" key="2">
    <source>
        <dbReference type="EMBL" id="MDR6216438.1"/>
    </source>
</evidence>
<dbReference type="GO" id="GO:0004622">
    <property type="term" value="F:phosphatidylcholine lysophospholipase activity"/>
    <property type="evidence" value="ECO:0007669"/>
    <property type="project" value="UniProtKB-EC"/>
</dbReference>
<dbReference type="EC" id="3.1.1.5" evidence="2"/>
<dbReference type="RefSeq" id="WP_405044042.1">
    <property type="nucleotide sequence ID" value="NZ_JAVIZX010000001.1"/>
</dbReference>
<dbReference type="PANTHER" id="PTHR30383">
    <property type="entry name" value="THIOESTERASE 1/PROTEASE 1/LYSOPHOSPHOLIPASE L1"/>
    <property type="match status" value="1"/>
</dbReference>
<dbReference type="Gene3D" id="3.40.50.1110">
    <property type="entry name" value="SGNH hydrolase"/>
    <property type="match status" value="1"/>
</dbReference>
<feature type="domain" description="SGNH hydrolase-type esterase" evidence="1">
    <location>
        <begin position="52"/>
        <end position="209"/>
    </location>
</feature>
<sequence>MTPSLRPLLHSSPLRRRTLLLAATGAATVLATACGRKPAKTQPIPSGATVLALGDSLTWGTGAGTQDAYPAVLQELTGWHVVNAGISGNTAAQALERLPGLMAEHDPALVILCTGGNDFLRRQSASATQATIRRTVQAIQAARVPVLLVAVPQFSVIAAAGGPLSDHPLYEELADELNVAVYSGGWSEVLGDARLRSDAVHANAAGYRRFAEGLAQRLRVAGWLRTPQS</sequence>
<protein>
    <submittedName>
        <fullName evidence="2">Acyl-CoA thioesterase-1</fullName>
        <ecNumber evidence="2">3.1.1.2</ecNumber>
        <ecNumber evidence="2">3.1.1.5</ecNumber>
        <ecNumber evidence="2">3.1.2.-</ecNumber>
        <ecNumber evidence="2">3.1.2.2</ecNumber>
    </submittedName>
</protein>
<dbReference type="Proteomes" id="UP001267710">
    <property type="component" value="Unassembled WGS sequence"/>
</dbReference>
<dbReference type="Pfam" id="PF13472">
    <property type="entry name" value="Lipase_GDSL_2"/>
    <property type="match status" value="1"/>
</dbReference>
<dbReference type="GO" id="GO:0004064">
    <property type="term" value="F:arylesterase activity"/>
    <property type="evidence" value="ECO:0007669"/>
    <property type="project" value="UniProtKB-EC"/>
</dbReference>
<organism evidence="2 3">
    <name type="scientific">Paracidovorax wautersii</name>
    <dbReference type="NCBI Taxonomy" id="1177982"/>
    <lineage>
        <taxon>Bacteria</taxon>
        <taxon>Pseudomonadati</taxon>
        <taxon>Pseudomonadota</taxon>
        <taxon>Betaproteobacteria</taxon>
        <taxon>Burkholderiales</taxon>
        <taxon>Comamonadaceae</taxon>
        <taxon>Paracidovorax</taxon>
    </lineage>
</organism>
<dbReference type="SUPFAM" id="SSF52266">
    <property type="entry name" value="SGNH hydrolase"/>
    <property type="match status" value="1"/>
</dbReference>
<accession>A0ABU1IGT8</accession>
<reference evidence="2 3" key="1">
    <citation type="submission" date="2023-08" db="EMBL/GenBank/DDBJ databases">
        <title>Functional and genomic diversity of the sorghum phyllosphere microbiome.</title>
        <authorList>
            <person name="Shade A."/>
        </authorList>
    </citation>
    <scope>NUCLEOTIDE SEQUENCE [LARGE SCALE GENOMIC DNA]</scope>
    <source>
        <strain evidence="2 3">SORGH_AS_0335</strain>
    </source>
</reference>
<evidence type="ECO:0000259" key="1">
    <source>
        <dbReference type="Pfam" id="PF13472"/>
    </source>
</evidence>
<dbReference type="InterPro" id="IPR036514">
    <property type="entry name" value="SGNH_hydro_sf"/>
</dbReference>
<keyword evidence="2" id="KW-0378">Hydrolase</keyword>
<dbReference type="InterPro" id="IPR013830">
    <property type="entry name" value="SGNH_hydro"/>
</dbReference>
<dbReference type="EC" id="3.1.2.-" evidence="2"/>
<gene>
    <name evidence="2" type="ORF">QE399_004127</name>
</gene>
<dbReference type="EMBL" id="JAVIZX010000001">
    <property type="protein sequence ID" value="MDR6216438.1"/>
    <property type="molecule type" value="Genomic_DNA"/>
</dbReference>
<dbReference type="PANTHER" id="PTHR30383:SF24">
    <property type="entry name" value="THIOESTERASE 1_PROTEASE 1_LYSOPHOSPHOLIPASE L1"/>
    <property type="match status" value="1"/>
</dbReference>
<dbReference type="InterPro" id="IPR051532">
    <property type="entry name" value="Ester_Hydrolysis_Enzymes"/>
</dbReference>
<dbReference type="PROSITE" id="PS51257">
    <property type="entry name" value="PROKAR_LIPOPROTEIN"/>
    <property type="match status" value="1"/>
</dbReference>
<name>A0ABU1IGT8_9BURK</name>
<dbReference type="EC" id="3.1.2.2" evidence="2"/>